<name>A0A6V7VH00_MELEN</name>
<evidence type="ECO:0000313" key="3">
    <source>
        <dbReference type="Proteomes" id="UP000580250"/>
    </source>
</evidence>
<organism evidence="2 3">
    <name type="scientific">Meloidogyne enterolobii</name>
    <name type="common">Root-knot nematode worm</name>
    <name type="synonym">Meloidogyne mayaguensis</name>
    <dbReference type="NCBI Taxonomy" id="390850"/>
    <lineage>
        <taxon>Eukaryota</taxon>
        <taxon>Metazoa</taxon>
        <taxon>Ecdysozoa</taxon>
        <taxon>Nematoda</taxon>
        <taxon>Chromadorea</taxon>
        <taxon>Rhabditida</taxon>
        <taxon>Tylenchina</taxon>
        <taxon>Tylenchomorpha</taxon>
        <taxon>Tylenchoidea</taxon>
        <taxon>Meloidogynidae</taxon>
        <taxon>Meloidogyninae</taxon>
        <taxon>Meloidogyne</taxon>
    </lineage>
</organism>
<gene>
    <name evidence="2" type="ORF">MENT_LOCUS25792</name>
</gene>
<evidence type="ECO:0000313" key="2">
    <source>
        <dbReference type="EMBL" id="CAD2174143.1"/>
    </source>
</evidence>
<dbReference type="Proteomes" id="UP000580250">
    <property type="component" value="Unassembled WGS sequence"/>
</dbReference>
<proteinExistence type="predicted"/>
<feature type="region of interest" description="Disordered" evidence="1">
    <location>
        <begin position="1"/>
        <end position="27"/>
    </location>
</feature>
<protein>
    <submittedName>
        <fullName evidence="2">Uncharacterized protein</fullName>
    </submittedName>
</protein>
<dbReference type="EMBL" id="CAJEWN010000230">
    <property type="protein sequence ID" value="CAD2174143.1"/>
    <property type="molecule type" value="Genomic_DNA"/>
</dbReference>
<accession>A0A6V7VH00</accession>
<sequence length="85" mass="9930">MISFKNMRTPKQLEEWPFSTQNSDKDETLVEEEDNFTETSSIDGLTTISSSCCSTQHINGSLKQRLKKLEFKNGKERSVFRKKYF</sequence>
<comment type="caution">
    <text evidence="2">The sequence shown here is derived from an EMBL/GenBank/DDBJ whole genome shotgun (WGS) entry which is preliminary data.</text>
</comment>
<evidence type="ECO:0000256" key="1">
    <source>
        <dbReference type="SAM" id="MobiDB-lite"/>
    </source>
</evidence>
<dbReference type="AlphaFoldDB" id="A0A6V7VH00"/>
<reference evidence="2 3" key="1">
    <citation type="submission" date="2020-08" db="EMBL/GenBank/DDBJ databases">
        <authorList>
            <person name="Koutsovoulos G."/>
            <person name="Danchin GJ E."/>
        </authorList>
    </citation>
    <scope>NUCLEOTIDE SEQUENCE [LARGE SCALE GENOMIC DNA]</scope>
</reference>